<dbReference type="InterPro" id="IPR019285">
    <property type="entry name" value="DUF2336"/>
</dbReference>
<name>A7HRF7_PARL1</name>
<protein>
    <recommendedName>
        <fullName evidence="3">DUF2336 domain-containing protein</fullName>
    </recommendedName>
</protein>
<dbReference type="Pfam" id="PF10098">
    <property type="entry name" value="DUF2336"/>
    <property type="match status" value="1"/>
</dbReference>
<dbReference type="eggNOG" id="COG5330">
    <property type="taxonomic scope" value="Bacteria"/>
</dbReference>
<reference evidence="1 2" key="1">
    <citation type="journal article" date="2011" name="Stand. Genomic Sci.">
        <title>Complete genome sequence of Parvibaculum lavamentivorans type strain (DS-1(T)).</title>
        <authorList>
            <person name="Schleheck D."/>
            <person name="Weiss M."/>
            <person name="Pitluck S."/>
            <person name="Bruce D."/>
            <person name="Land M.L."/>
            <person name="Han S."/>
            <person name="Saunders E."/>
            <person name="Tapia R."/>
            <person name="Detter C."/>
            <person name="Brettin T."/>
            <person name="Han J."/>
            <person name="Woyke T."/>
            <person name="Goodwin L."/>
            <person name="Pennacchio L."/>
            <person name="Nolan M."/>
            <person name="Cook A.M."/>
            <person name="Kjelleberg S."/>
            <person name="Thomas T."/>
        </authorList>
    </citation>
    <scope>NUCLEOTIDE SEQUENCE [LARGE SCALE GENOMIC DNA]</scope>
    <source>
        <strain evidence="2">DS-1 / DSM 13023 / NCIMB 13966</strain>
    </source>
</reference>
<dbReference type="EMBL" id="CP000774">
    <property type="protein sequence ID" value="ABS62490.1"/>
    <property type="molecule type" value="Genomic_DNA"/>
</dbReference>
<dbReference type="KEGG" id="pla:Plav_0867"/>
<dbReference type="OrthoDB" id="8478298at2"/>
<gene>
    <name evidence="1" type="ordered locus">Plav_0867</name>
</gene>
<evidence type="ECO:0000313" key="1">
    <source>
        <dbReference type="EMBL" id="ABS62490.1"/>
    </source>
</evidence>
<sequence length="365" mass="40019">MPLEGYRMANEPGPAARDREAALRRLADLALLPSTLISPQERSILDSVLAVTVTRLDETIRTRLAERLAPQADAPRELAMALALDTVEVARPLLSEGLPLKGGDLIHVAREGGPEHRELLAMRKDLPSAVADVLIEAGDTELVARLLGNKTAQLSFRAIETLTRRSAAEPEFQPLVLARPELTVRLAQLMFWWVPSALRLEILSRFTIERRHIHNAMEQLLDEGASGDIGLDIALSAVRRPMQIDKPRLARILGGTSSDRMEELTDGLATATRIRPETVYRILNDQAGEPLSVFAKATGMNRKEFGELIVAAVDVRRGGLPTKADLERIGELFDTISTDRADFALHCWDTAIASEAQLPAGYGEA</sequence>
<dbReference type="HOGENOM" id="CLU_056688_1_0_5"/>
<keyword evidence="2" id="KW-1185">Reference proteome</keyword>
<evidence type="ECO:0008006" key="3">
    <source>
        <dbReference type="Google" id="ProtNLM"/>
    </source>
</evidence>
<dbReference type="STRING" id="402881.Plav_0867"/>
<proteinExistence type="predicted"/>
<accession>A7HRF7</accession>
<evidence type="ECO:0000313" key="2">
    <source>
        <dbReference type="Proteomes" id="UP000006377"/>
    </source>
</evidence>
<dbReference type="Proteomes" id="UP000006377">
    <property type="component" value="Chromosome"/>
</dbReference>
<dbReference type="AlphaFoldDB" id="A7HRF7"/>
<organism evidence="1 2">
    <name type="scientific">Parvibaculum lavamentivorans (strain DS-1 / DSM 13023 / NCIMB 13966)</name>
    <dbReference type="NCBI Taxonomy" id="402881"/>
    <lineage>
        <taxon>Bacteria</taxon>
        <taxon>Pseudomonadati</taxon>
        <taxon>Pseudomonadota</taxon>
        <taxon>Alphaproteobacteria</taxon>
        <taxon>Hyphomicrobiales</taxon>
        <taxon>Parvibaculaceae</taxon>
        <taxon>Parvibaculum</taxon>
    </lineage>
</organism>